<proteinExistence type="predicted"/>
<dbReference type="EMBL" id="HBGM01000564">
    <property type="protein sequence ID" value="CAD9313267.1"/>
    <property type="molecule type" value="Transcribed_RNA"/>
</dbReference>
<accession>A0A7S1YNT5</accession>
<feature type="transmembrane region" description="Helical" evidence="1">
    <location>
        <begin position="191"/>
        <end position="212"/>
    </location>
</feature>
<keyword evidence="1" id="KW-0472">Membrane</keyword>
<feature type="transmembrane region" description="Helical" evidence="1">
    <location>
        <begin position="46"/>
        <end position="65"/>
    </location>
</feature>
<keyword evidence="1" id="KW-0812">Transmembrane</keyword>
<feature type="transmembrane region" description="Helical" evidence="1">
    <location>
        <begin position="218"/>
        <end position="239"/>
    </location>
</feature>
<evidence type="ECO:0000256" key="1">
    <source>
        <dbReference type="SAM" id="Phobius"/>
    </source>
</evidence>
<keyword evidence="1" id="KW-1133">Transmembrane helix</keyword>
<feature type="transmembrane region" description="Helical" evidence="1">
    <location>
        <begin position="149"/>
        <end position="170"/>
    </location>
</feature>
<organism evidence="2">
    <name type="scientific">Skeletonema marinoi</name>
    <dbReference type="NCBI Taxonomy" id="267567"/>
    <lineage>
        <taxon>Eukaryota</taxon>
        <taxon>Sar</taxon>
        <taxon>Stramenopiles</taxon>
        <taxon>Ochrophyta</taxon>
        <taxon>Bacillariophyta</taxon>
        <taxon>Coscinodiscophyceae</taxon>
        <taxon>Thalassiosirophycidae</taxon>
        <taxon>Thalassiosirales</taxon>
        <taxon>Skeletonemataceae</taxon>
        <taxon>Skeletonema</taxon>
        <taxon>Skeletonema marinoi-dohrnii complex</taxon>
    </lineage>
</organism>
<evidence type="ECO:0000313" key="2">
    <source>
        <dbReference type="EMBL" id="CAD9313267.1"/>
    </source>
</evidence>
<feature type="transmembrane region" description="Helical" evidence="1">
    <location>
        <begin position="124"/>
        <end position="143"/>
    </location>
</feature>
<name>A0A7S1YNT5_9STRA</name>
<sequence>MPQQVLTLKYPSRQSRSRSLWHISTLLASSLQSSNRKPLEITMPNLANGFLCFGPATFVSVAFILSQFAQQGCSFVGLASEGQDTNIFDKSTAAYAGIYCWQGVGGQKWLYAYAWEGLGYARQMALASTVMGAVVWCFFLFSSCMRYHPAIWFLLSLILLATTVTQALQFQMFSNDVCSDGGCTLGTSSRVGISACVFWFISAIMTCGEFFVQNCMHALNSVLVSGLCLTLILSATGIAKEAKDKQSSESEDN</sequence>
<evidence type="ECO:0008006" key="3">
    <source>
        <dbReference type="Google" id="ProtNLM"/>
    </source>
</evidence>
<reference evidence="2" key="1">
    <citation type="submission" date="2021-01" db="EMBL/GenBank/DDBJ databases">
        <authorList>
            <person name="Corre E."/>
            <person name="Pelletier E."/>
            <person name="Niang G."/>
            <person name="Scheremetjew M."/>
            <person name="Finn R."/>
            <person name="Kale V."/>
            <person name="Holt S."/>
            <person name="Cochrane G."/>
            <person name="Meng A."/>
            <person name="Brown T."/>
            <person name="Cohen L."/>
        </authorList>
    </citation>
    <scope>NUCLEOTIDE SEQUENCE</scope>
    <source>
        <strain evidence="2">FE7</strain>
    </source>
</reference>
<protein>
    <recommendedName>
        <fullName evidence="3">MARVEL domain-containing protein</fullName>
    </recommendedName>
</protein>
<gene>
    <name evidence="2" type="ORF">SMAR1039_LOCUS391</name>
</gene>
<dbReference type="AlphaFoldDB" id="A0A7S1YNT5"/>